<dbReference type="Proteomes" id="UP001054837">
    <property type="component" value="Unassembled WGS sequence"/>
</dbReference>
<accession>A0AAV4WSN3</accession>
<evidence type="ECO:0000313" key="2">
    <source>
        <dbReference type="EMBL" id="GIY85867.1"/>
    </source>
</evidence>
<evidence type="ECO:0000313" key="3">
    <source>
        <dbReference type="Proteomes" id="UP001054837"/>
    </source>
</evidence>
<sequence length="111" mass="12597">MVFEFGAVYEKMRRPKLWEVSNVAMKELKMFPQITEETEENLLNLEDEPPKSPYSSTPPPPALNTSSSSSSDSPPPPGSPTDEQQQKARNQKRPFEVSNRFECCIIPPQNE</sequence>
<keyword evidence="3" id="KW-1185">Reference proteome</keyword>
<comment type="caution">
    <text evidence="2">The sequence shown here is derived from an EMBL/GenBank/DDBJ whole genome shotgun (WGS) entry which is preliminary data.</text>
</comment>
<reference evidence="2 3" key="1">
    <citation type="submission" date="2021-06" db="EMBL/GenBank/DDBJ databases">
        <title>Caerostris darwini draft genome.</title>
        <authorList>
            <person name="Kono N."/>
            <person name="Arakawa K."/>
        </authorList>
    </citation>
    <scope>NUCLEOTIDE SEQUENCE [LARGE SCALE GENOMIC DNA]</scope>
</reference>
<evidence type="ECO:0000256" key="1">
    <source>
        <dbReference type="SAM" id="MobiDB-lite"/>
    </source>
</evidence>
<organism evidence="2 3">
    <name type="scientific">Caerostris darwini</name>
    <dbReference type="NCBI Taxonomy" id="1538125"/>
    <lineage>
        <taxon>Eukaryota</taxon>
        <taxon>Metazoa</taxon>
        <taxon>Ecdysozoa</taxon>
        <taxon>Arthropoda</taxon>
        <taxon>Chelicerata</taxon>
        <taxon>Arachnida</taxon>
        <taxon>Araneae</taxon>
        <taxon>Araneomorphae</taxon>
        <taxon>Entelegynae</taxon>
        <taxon>Araneoidea</taxon>
        <taxon>Araneidae</taxon>
        <taxon>Caerostris</taxon>
    </lineage>
</organism>
<gene>
    <name evidence="2" type="ORF">CDAR_26871</name>
</gene>
<feature type="region of interest" description="Disordered" evidence="1">
    <location>
        <begin position="37"/>
        <end position="111"/>
    </location>
</feature>
<proteinExistence type="predicted"/>
<feature type="compositionally biased region" description="Low complexity" evidence="1">
    <location>
        <begin position="63"/>
        <end position="72"/>
    </location>
</feature>
<dbReference type="EMBL" id="BPLQ01015103">
    <property type="protein sequence ID" value="GIY85867.1"/>
    <property type="molecule type" value="Genomic_DNA"/>
</dbReference>
<dbReference type="AlphaFoldDB" id="A0AAV4WSN3"/>
<name>A0AAV4WSN3_9ARAC</name>
<protein>
    <submittedName>
        <fullName evidence="2">Uncharacterized protein</fullName>
    </submittedName>
</protein>